<dbReference type="InterPro" id="IPR050832">
    <property type="entry name" value="Bact_Acetyltransf"/>
</dbReference>
<dbReference type="Gene3D" id="3.40.630.30">
    <property type="match status" value="1"/>
</dbReference>
<evidence type="ECO:0000313" key="4">
    <source>
        <dbReference type="EMBL" id="GAA4110287.1"/>
    </source>
</evidence>
<dbReference type="PANTHER" id="PTHR43877">
    <property type="entry name" value="AMINOALKYLPHOSPHONATE N-ACETYLTRANSFERASE-RELATED-RELATED"/>
    <property type="match status" value="1"/>
</dbReference>
<dbReference type="InterPro" id="IPR016181">
    <property type="entry name" value="Acyl_CoA_acyltransferase"/>
</dbReference>
<dbReference type="Proteomes" id="UP001501495">
    <property type="component" value="Unassembled WGS sequence"/>
</dbReference>
<evidence type="ECO:0000256" key="2">
    <source>
        <dbReference type="ARBA" id="ARBA00023315"/>
    </source>
</evidence>
<dbReference type="EMBL" id="BAAAZH010000003">
    <property type="protein sequence ID" value="GAA4110287.1"/>
    <property type="molecule type" value="Genomic_DNA"/>
</dbReference>
<accession>A0ABP7XBB0</accession>
<keyword evidence="1" id="KW-0808">Transferase</keyword>
<name>A0ABP7XBB0_9ACTN</name>
<keyword evidence="5" id="KW-1185">Reference proteome</keyword>
<organism evidence="4 5">
    <name type="scientific">Nocardioides fonticola</name>
    <dbReference type="NCBI Taxonomy" id="450363"/>
    <lineage>
        <taxon>Bacteria</taxon>
        <taxon>Bacillati</taxon>
        <taxon>Actinomycetota</taxon>
        <taxon>Actinomycetes</taxon>
        <taxon>Propionibacteriales</taxon>
        <taxon>Nocardioidaceae</taxon>
        <taxon>Nocardioides</taxon>
    </lineage>
</organism>
<evidence type="ECO:0000313" key="5">
    <source>
        <dbReference type="Proteomes" id="UP001501495"/>
    </source>
</evidence>
<sequence length="157" mass="18027">MADRVLIRRGSPDDAPALRVLAEAVVPATYDPIDPDFAVHTLETWWDVDRMRVSLAQLWHGVAELDDRIVGVANLGRSDDRWVMWKLYVHPDAQGRSIGRRLLEAALEQVPAGEALWLEHVDGNDRAHAFYKALGFETSHREPQERFPDLIWMKRDH</sequence>
<gene>
    <name evidence="4" type="ORF">GCM10022215_05340</name>
</gene>
<reference evidence="5" key="1">
    <citation type="journal article" date="2019" name="Int. J. Syst. Evol. Microbiol.">
        <title>The Global Catalogue of Microorganisms (GCM) 10K type strain sequencing project: providing services to taxonomists for standard genome sequencing and annotation.</title>
        <authorList>
            <consortium name="The Broad Institute Genomics Platform"/>
            <consortium name="The Broad Institute Genome Sequencing Center for Infectious Disease"/>
            <person name="Wu L."/>
            <person name="Ma J."/>
        </authorList>
    </citation>
    <scope>NUCLEOTIDE SEQUENCE [LARGE SCALE GENOMIC DNA]</scope>
    <source>
        <strain evidence="5">JCM 16703</strain>
    </source>
</reference>
<dbReference type="Pfam" id="PF00583">
    <property type="entry name" value="Acetyltransf_1"/>
    <property type="match status" value="1"/>
</dbReference>
<proteinExistence type="predicted"/>
<comment type="caution">
    <text evidence="4">The sequence shown here is derived from an EMBL/GenBank/DDBJ whole genome shotgun (WGS) entry which is preliminary data.</text>
</comment>
<protein>
    <submittedName>
        <fullName evidence="4">GNAT family N-acetyltransferase</fullName>
    </submittedName>
</protein>
<keyword evidence="2" id="KW-0012">Acyltransferase</keyword>
<evidence type="ECO:0000259" key="3">
    <source>
        <dbReference type="PROSITE" id="PS51186"/>
    </source>
</evidence>
<evidence type="ECO:0000256" key="1">
    <source>
        <dbReference type="ARBA" id="ARBA00022679"/>
    </source>
</evidence>
<feature type="domain" description="N-acetyltransferase" evidence="3">
    <location>
        <begin position="5"/>
        <end position="157"/>
    </location>
</feature>
<dbReference type="CDD" id="cd04301">
    <property type="entry name" value="NAT_SF"/>
    <property type="match status" value="1"/>
</dbReference>
<dbReference type="SUPFAM" id="SSF55729">
    <property type="entry name" value="Acyl-CoA N-acyltransferases (Nat)"/>
    <property type="match status" value="1"/>
</dbReference>
<dbReference type="InterPro" id="IPR000182">
    <property type="entry name" value="GNAT_dom"/>
</dbReference>
<dbReference type="PROSITE" id="PS51186">
    <property type="entry name" value="GNAT"/>
    <property type="match status" value="1"/>
</dbReference>